<proteinExistence type="predicted"/>
<evidence type="ECO:0000313" key="2">
    <source>
        <dbReference type="Proteomes" id="UP001145742"/>
    </source>
</evidence>
<organism evidence="1 2">
    <name type="scientific">Willisornis vidua</name>
    <name type="common">Xingu scale-backed antbird</name>
    <dbReference type="NCBI Taxonomy" id="1566151"/>
    <lineage>
        <taxon>Eukaryota</taxon>
        <taxon>Metazoa</taxon>
        <taxon>Chordata</taxon>
        <taxon>Craniata</taxon>
        <taxon>Vertebrata</taxon>
        <taxon>Euteleostomi</taxon>
        <taxon>Archelosauria</taxon>
        <taxon>Archosauria</taxon>
        <taxon>Dinosauria</taxon>
        <taxon>Saurischia</taxon>
        <taxon>Theropoda</taxon>
        <taxon>Coelurosauria</taxon>
        <taxon>Aves</taxon>
        <taxon>Neognathae</taxon>
        <taxon>Neoaves</taxon>
        <taxon>Telluraves</taxon>
        <taxon>Australaves</taxon>
        <taxon>Passeriformes</taxon>
        <taxon>Thamnophilidae</taxon>
        <taxon>Willisornis</taxon>
    </lineage>
</organism>
<protein>
    <submittedName>
        <fullName evidence="1">Uncharacterized protein</fullName>
    </submittedName>
</protein>
<reference evidence="1" key="1">
    <citation type="submission" date="2019-10" db="EMBL/GenBank/DDBJ databases">
        <authorList>
            <person name="Soares A.E.R."/>
            <person name="Aleixo A."/>
            <person name="Schneider P."/>
            <person name="Miyaki C.Y."/>
            <person name="Schneider M.P."/>
            <person name="Mello C."/>
            <person name="Vasconcelos A.T.R."/>
        </authorList>
    </citation>
    <scope>NUCLEOTIDE SEQUENCE</scope>
    <source>
        <tissue evidence="1">Muscle</tissue>
    </source>
</reference>
<evidence type="ECO:0000313" key="1">
    <source>
        <dbReference type="EMBL" id="KAJ7412826.1"/>
    </source>
</evidence>
<dbReference type="Proteomes" id="UP001145742">
    <property type="component" value="Unassembled WGS sequence"/>
</dbReference>
<dbReference type="PANTHER" id="PTHR33332">
    <property type="entry name" value="REVERSE TRANSCRIPTASE DOMAIN-CONTAINING PROTEIN"/>
    <property type="match status" value="1"/>
</dbReference>
<accession>A0ABQ9D3D1</accession>
<keyword evidence="2" id="KW-1185">Reference proteome</keyword>
<dbReference type="EMBL" id="WHWB01034197">
    <property type="protein sequence ID" value="KAJ7412826.1"/>
    <property type="molecule type" value="Genomic_DNA"/>
</dbReference>
<comment type="caution">
    <text evidence="1">The sequence shown here is derived from an EMBL/GenBank/DDBJ whole genome shotgun (WGS) entry which is preliminary data.</text>
</comment>
<name>A0ABQ9D3D1_9PASS</name>
<gene>
    <name evidence="1" type="ORF">WISP_94591</name>
</gene>
<sequence length="74" mass="8516">MRFNKAKCRILHFAHNNPLQHCRLGTEWQENSQAERDLGVLIDRKLNMSQKCAHVAKKANGILACIRNCVTKQD</sequence>